<dbReference type="InterPro" id="IPR006917">
    <property type="entry name" value="SOUL_heme-bd"/>
</dbReference>
<gene>
    <name evidence="2" type="ORF">SAMN05216369_2664</name>
</gene>
<name>A0A1M6U898_9GAMM</name>
<accession>A0A1M6U898</accession>
<dbReference type="Pfam" id="PF04832">
    <property type="entry name" value="SOUL"/>
    <property type="match status" value="1"/>
</dbReference>
<dbReference type="PANTHER" id="PTHR11220:SF1">
    <property type="entry name" value="HEME-BINDING PROTEIN 2"/>
    <property type="match status" value="1"/>
</dbReference>
<evidence type="ECO:0000313" key="3">
    <source>
        <dbReference type="Proteomes" id="UP000184497"/>
    </source>
</evidence>
<dbReference type="SUPFAM" id="SSF55136">
    <property type="entry name" value="Probable bacterial effector-binding domain"/>
    <property type="match status" value="1"/>
</dbReference>
<dbReference type="Proteomes" id="UP000184497">
    <property type="component" value="Unassembled WGS sequence"/>
</dbReference>
<sequence length="214" mass="23929">MTVLAEALSRKAALVIALGSMFISATTMATEEAEYTVLLKEENLEVRHYEPQIVAETVVDSEFEDAGSEAFGRLFKYISGNNQSQQEIAMTAPVGQVAEGQDIDMTAPVGQTQVDGKWVVSFMMPGSFTMDSIPKPNDERIALRSVPEQTLAAIRYSGFWSESGYQKNKSRLENWIDQKGYTATGAPVWARYNAPFMPWFMRRNEVLIPIEQVQ</sequence>
<dbReference type="EMBL" id="FRAQ01000002">
    <property type="protein sequence ID" value="SHK65472.1"/>
    <property type="molecule type" value="Genomic_DNA"/>
</dbReference>
<organism evidence="2 3">
    <name type="scientific">Marinobacter antarcticus</name>
    <dbReference type="NCBI Taxonomy" id="564117"/>
    <lineage>
        <taxon>Bacteria</taxon>
        <taxon>Pseudomonadati</taxon>
        <taxon>Pseudomonadota</taxon>
        <taxon>Gammaproteobacteria</taxon>
        <taxon>Pseudomonadales</taxon>
        <taxon>Marinobacteraceae</taxon>
        <taxon>Marinobacter</taxon>
    </lineage>
</organism>
<dbReference type="Gene3D" id="3.20.80.10">
    <property type="entry name" value="Regulatory factor, effector binding domain"/>
    <property type="match status" value="1"/>
</dbReference>
<reference evidence="3" key="1">
    <citation type="submission" date="2016-11" db="EMBL/GenBank/DDBJ databases">
        <authorList>
            <person name="Varghese N."/>
            <person name="Submissions S."/>
        </authorList>
    </citation>
    <scope>NUCLEOTIDE SEQUENCE [LARGE SCALE GENOMIC DNA]</scope>
    <source>
        <strain evidence="3">CGMCC 1.10835</strain>
    </source>
</reference>
<dbReference type="OrthoDB" id="2156220at2"/>
<evidence type="ECO:0000313" key="2">
    <source>
        <dbReference type="EMBL" id="SHK65472.1"/>
    </source>
</evidence>
<keyword evidence="1" id="KW-0732">Signal</keyword>
<feature type="chain" id="PRO_5012252078" evidence="1">
    <location>
        <begin position="30"/>
        <end position="214"/>
    </location>
</feature>
<protein>
    <submittedName>
        <fullName evidence="2">SOUL heme-binding protein</fullName>
    </submittedName>
</protein>
<dbReference type="PANTHER" id="PTHR11220">
    <property type="entry name" value="HEME-BINDING PROTEIN-RELATED"/>
    <property type="match status" value="1"/>
</dbReference>
<dbReference type="InterPro" id="IPR011256">
    <property type="entry name" value="Reg_factor_effector_dom_sf"/>
</dbReference>
<keyword evidence="3" id="KW-1185">Reference proteome</keyword>
<feature type="signal peptide" evidence="1">
    <location>
        <begin position="1"/>
        <end position="29"/>
    </location>
</feature>
<dbReference type="RefSeq" id="WP_072798390.1">
    <property type="nucleotide sequence ID" value="NZ_FRAQ01000002.1"/>
</dbReference>
<proteinExistence type="predicted"/>
<dbReference type="STRING" id="564117.SAMN05216369_2664"/>
<dbReference type="AlphaFoldDB" id="A0A1M6U898"/>
<evidence type="ECO:0000256" key="1">
    <source>
        <dbReference type="SAM" id="SignalP"/>
    </source>
</evidence>